<comment type="caution">
    <text evidence="1">The sequence shown here is derived from an EMBL/GenBank/DDBJ whole genome shotgun (WGS) entry which is preliminary data.</text>
</comment>
<organism evidence="1 2">
    <name type="scientific">Helicobacter zhangjianzhongii</name>
    <dbReference type="NCBI Taxonomy" id="2974574"/>
    <lineage>
        <taxon>Bacteria</taxon>
        <taxon>Pseudomonadati</taxon>
        <taxon>Campylobacterota</taxon>
        <taxon>Epsilonproteobacteria</taxon>
        <taxon>Campylobacterales</taxon>
        <taxon>Helicobacteraceae</taxon>
        <taxon>Helicobacter</taxon>
    </lineage>
</organism>
<evidence type="ECO:0000313" key="2">
    <source>
        <dbReference type="Proteomes" id="UP001173802"/>
    </source>
</evidence>
<dbReference type="Proteomes" id="UP001173802">
    <property type="component" value="Unassembled WGS sequence"/>
</dbReference>
<protein>
    <submittedName>
        <fullName evidence="1">Uncharacterized protein</fullName>
    </submittedName>
</protein>
<sequence>MDSRIFNKNAKNVSESQAEAVEMKNRGFLKKHRHSLSGIPCFQGSFLE</sequence>
<reference evidence="1 2" key="1">
    <citation type="journal article" date="2023" name="Microorganisms">
        <title>Isolation and Genomic Characteristics of Cat-Borne Campylobacter felis sp. nov. and Sheep-Borne Campylobacter ovis sp. nov.</title>
        <authorList>
            <person name="Wang H."/>
            <person name="Li Y."/>
            <person name="Gu Y."/>
            <person name="Zhou G."/>
            <person name="Chen X."/>
            <person name="Zhang X."/>
            <person name="Shao Z."/>
            <person name="Zhang J."/>
            <person name="Zhang M."/>
        </authorList>
    </citation>
    <scope>NUCLEOTIDE SEQUENCE [LARGE SCALE GENOMIC DNA]</scope>
    <source>
        <strain evidence="1 2">XJK30-2</strain>
    </source>
</reference>
<name>A0ACC6FPF4_9HELI</name>
<dbReference type="EMBL" id="JANURN010000001">
    <property type="protein sequence ID" value="MDL0081095.1"/>
    <property type="molecule type" value="Genomic_DNA"/>
</dbReference>
<accession>A0ACC6FPF4</accession>
<proteinExistence type="predicted"/>
<keyword evidence="2" id="KW-1185">Reference proteome</keyword>
<evidence type="ECO:0000313" key="1">
    <source>
        <dbReference type="EMBL" id="MDL0081095.1"/>
    </source>
</evidence>
<gene>
    <name evidence="1" type="ORF">NYG90_00095</name>
</gene>